<dbReference type="SUPFAM" id="SSF47699">
    <property type="entry name" value="Bifunctional inhibitor/lipid-transfer protein/seed storage 2S albumin"/>
    <property type="match status" value="1"/>
</dbReference>
<sequence length="214" mass="21980">MESSKLSALLLICMLFLSTTSPIFACGTCAPPRKPKRPKHNPPVVVPPIIKPPPVVVPPVIKPPPVVAPPITVPPVVPILPPVVPILPPVVPILPPVIPILPPVVNPPVVKPPVVIPCPPPPAPLTCPVDTLKIGACVDLLGGLLNVKIGDPAANHCCPILGGLLELEAAVCLSSSSTWTSTSPSPSNCWPLAGRPPLPATAAKLIKLTKNLGA</sequence>
<dbReference type="Proteomes" id="UP000652761">
    <property type="component" value="Unassembled WGS sequence"/>
</dbReference>
<gene>
    <name evidence="3" type="ORF">Taro_039530</name>
</gene>
<evidence type="ECO:0000313" key="3">
    <source>
        <dbReference type="EMBL" id="MQM06699.1"/>
    </source>
</evidence>
<evidence type="ECO:0000256" key="1">
    <source>
        <dbReference type="SAM" id="SignalP"/>
    </source>
</evidence>
<dbReference type="InterPro" id="IPR027923">
    <property type="entry name" value="Hydrophob_seed_dom"/>
</dbReference>
<feature type="chain" id="PRO_5032491332" description="Hydrophobic seed protein domain-containing protein" evidence="1">
    <location>
        <begin position="26"/>
        <end position="214"/>
    </location>
</feature>
<keyword evidence="1" id="KW-0732">Signal</keyword>
<dbReference type="OrthoDB" id="1935738at2759"/>
<dbReference type="Pfam" id="PF14547">
    <property type="entry name" value="Hydrophob_seed"/>
    <property type="match status" value="1"/>
</dbReference>
<dbReference type="AlphaFoldDB" id="A0A843WAW3"/>
<dbReference type="InterPro" id="IPR036312">
    <property type="entry name" value="Bifun_inhib/LTP/seed_sf"/>
</dbReference>
<dbReference type="PANTHER" id="PTHR31731">
    <property type="match status" value="1"/>
</dbReference>
<feature type="domain" description="Hydrophobic seed protein" evidence="2">
    <location>
        <begin position="126"/>
        <end position="176"/>
    </location>
</feature>
<reference evidence="3" key="1">
    <citation type="submission" date="2017-07" db="EMBL/GenBank/DDBJ databases">
        <title>Taro Niue Genome Assembly and Annotation.</title>
        <authorList>
            <person name="Atibalentja N."/>
            <person name="Keating K."/>
            <person name="Fields C.J."/>
        </authorList>
    </citation>
    <scope>NUCLEOTIDE SEQUENCE</scope>
    <source>
        <strain evidence="3">Niue_2</strain>
        <tissue evidence="3">Leaf</tissue>
    </source>
</reference>
<evidence type="ECO:0000259" key="2">
    <source>
        <dbReference type="Pfam" id="PF14547"/>
    </source>
</evidence>
<proteinExistence type="predicted"/>
<feature type="signal peptide" evidence="1">
    <location>
        <begin position="1"/>
        <end position="25"/>
    </location>
</feature>
<organism evidence="3 4">
    <name type="scientific">Colocasia esculenta</name>
    <name type="common">Wild taro</name>
    <name type="synonym">Arum esculentum</name>
    <dbReference type="NCBI Taxonomy" id="4460"/>
    <lineage>
        <taxon>Eukaryota</taxon>
        <taxon>Viridiplantae</taxon>
        <taxon>Streptophyta</taxon>
        <taxon>Embryophyta</taxon>
        <taxon>Tracheophyta</taxon>
        <taxon>Spermatophyta</taxon>
        <taxon>Magnoliopsida</taxon>
        <taxon>Liliopsida</taxon>
        <taxon>Araceae</taxon>
        <taxon>Aroideae</taxon>
        <taxon>Colocasieae</taxon>
        <taxon>Colocasia</taxon>
    </lineage>
</organism>
<evidence type="ECO:0000313" key="4">
    <source>
        <dbReference type="Proteomes" id="UP000652761"/>
    </source>
</evidence>
<protein>
    <recommendedName>
        <fullName evidence="2">Hydrophobic seed protein domain-containing protein</fullName>
    </recommendedName>
</protein>
<dbReference type="EMBL" id="NMUH01003692">
    <property type="protein sequence ID" value="MQM06699.1"/>
    <property type="molecule type" value="Genomic_DNA"/>
</dbReference>
<comment type="caution">
    <text evidence="3">The sequence shown here is derived from an EMBL/GenBank/DDBJ whole genome shotgun (WGS) entry which is preliminary data.</text>
</comment>
<accession>A0A843WAW3</accession>
<keyword evidence="4" id="KW-1185">Reference proteome</keyword>
<dbReference type="InterPro" id="IPR051636">
    <property type="entry name" value="Plant_LTP/defense-related"/>
</dbReference>
<name>A0A843WAW3_COLES</name>
<dbReference type="Gene3D" id="1.10.110.10">
    <property type="entry name" value="Plant lipid-transfer and hydrophobic proteins"/>
    <property type="match status" value="1"/>
</dbReference>